<dbReference type="EMBL" id="JAROCY010000003">
    <property type="protein sequence ID" value="MDF8332305.1"/>
    <property type="molecule type" value="Genomic_DNA"/>
</dbReference>
<organism evidence="2 3">
    <name type="scientific">Novosphingobium cyanobacteriorum</name>
    <dbReference type="NCBI Taxonomy" id="3024215"/>
    <lineage>
        <taxon>Bacteria</taxon>
        <taxon>Pseudomonadati</taxon>
        <taxon>Pseudomonadota</taxon>
        <taxon>Alphaproteobacteria</taxon>
        <taxon>Sphingomonadales</taxon>
        <taxon>Sphingomonadaceae</taxon>
        <taxon>Novosphingobium</taxon>
    </lineage>
</organism>
<feature type="signal peptide" evidence="1">
    <location>
        <begin position="1"/>
        <end position="15"/>
    </location>
</feature>
<dbReference type="InterPro" id="IPR006311">
    <property type="entry name" value="TAT_signal"/>
</dbReference>
<proteinExistence type="predicted"/>
<keyword evidence="1" id="KW-0732">Signal</keyword>
<dbReference type="InterPro" id="IPR025245">
    <property type="entry name" value="DUF4197"/>
</dbReference>
<feature type="chain" id="PRO_5046783056" evidence="1">
    <location>
        <begin position="16"/>
        <end position="222"/>
    </location>
</feature>
<dbReference type="Pfam" id="PF13852">
    <property type="entry name" value="DUF4197"/>
    <property type="match status" value="1"/>
</dbReference>
<keyword evidence="3" id="KW-1185">Reference proteome</keyword>
<gene>
    <name evidence="2" type="ORF">POM99_03755</name>
</gene>
<dbReference type="Proteomes" id="UP001222770">
    <property type="component" value="Unassembled WGS sequence"/>
</dbReference>
<name>A0ABT6CEF4_9SPHN</name>
<evidence type="ECO:0000256" key="1">
    <source>
        <dbReference type="SAM" id="SignalP"/>
    </source>
</evidence>
<accession>A0ABT6CEF4</accession>
<dbReference type="PROSITE" id="PS51318">
    <property type="entry name" value="TAT"/>
    <property type="match status" value="1"/>
</dbReference>
<comment type="caution">
    <text evidence="2">The sequence shown here is derived from an EMBL/GenBank/DDBJ whole genome shotgun (WGS) entry which is preliminary data.</text>
</comment>
<evidence type="ECO:0000313" key="2">
    <source>
        <dbReference type="EMBL" id="MDF8332305.1"/>
    </source>
</evidence>
<dbReference type="RefSeq" id="WP_277275698.1">
    <property type="nucleotide sequence ID" value="NZ_JAROCY010000003.1"/>
</dbReference>
<reference evidence="2 3" key="1">
    <citation type="submission" date="2023-03" db="EMBL/GenBank/DDBJ databases">
        <title>Novosphingobium cyanobacteriorum sp. nov., isolated from a eutrophic reservoir during the Microcystis bloom period.</title>
        <authorList>
            <person name="Kang M."/>
            <person name="Le V."/>
            <person name="Ko S.-R."/>
            <person name="Lee S.-A."/>
            <person name="Ahn C.-Y."/>
        </authorList>
    </citation>
    <scope>NUCLEOTIDE SEQUENCE [LARGE SCALE GENOMIC DNA]</scope>
    <source>
        <strain evidence="2 3">HBC54</strain>
    </source>
</reference>
<dbReference type="PROSITE" id="PS51257">
    <property type="entry name" value="PROKAR_LIPOPROTEIN"/>
    <property type="match status" value="1"/>
</dbReference>
<sequence>MQNRRLFLGSVAATAAVAGLSACTSMGGFSLTEAVRRLLQLSANRAFDRLLQPEGFWDDQVTRLALPDMVGNGRGDVLARILTGPMFKDRLAHAFNRTAARAARNAAPAVAEAVRGIGIRNALALLHGRPDEATTYLRGEMAGRLIDVMLPEFGDALHTASDPLIGEVMAALTGVNTAALANDLAVKADDAIWRAIGQEEAAIRADPRSTNDPVLIGALSVR</sequence>
<evidence type="ECO:0000313" key="3">
    <source>
        <dbReference type="Proteomes" id="UP001222770"/>
    </source>
</evidence>
<protein>
    <submittedName>
        <fullName evidence="2">DUF4197 family protein</fullName>
    </submittedName>
</protein>